<organism evidence="3">
    <name type="scientific">Alexandrium monilatum</name>
    <dbReference type="NCBI Taxonomy" id="311494"/>
    <lineage>
        <taxon>Eukaryota</taxon>
        <taxon>Sar</taxon>
        <taxon>Alveolata</taxon>
        <taxon>Dinophyceae</taxon>
        <taxon>Gonyaulacales</taxon>
        <taxon>Pyrocystaceae</taxon>
        <taxon>Alexandrium</taxon>
    </lineage>
</organism>
<feature type="compositionally biased region" description="Basic and acidic residues" evidence="1">
    <location>
        <begin position="103"/>
        <end position="123"/>
    </location>
</feature>
<dbReference type="CDD" id="cd00761">
    <property type="entry name" value="Glyco_tranf_GTA_type"/>
    <property type="match status" value="1"/>
</dbReference>
<proteinExistence type="predicted"/>
<dbReference type="Gene3D" id="3.90.550.10">
    <property type="entry name" value="Spore Coat Polysaccharide Biosynthesis Protein SpsA, Chain A"/>
    <property type="match status" value="1"/>
</dbReference>
<evidence type="ECO:0000259" key="2">
    <source>
        <dbReference type="PROSITE" id="PS51186"/>
    </source>
</evidence>
<feature type="compositionally biased region" description="Low complexity" evidence="1">
    <location>
        <begin position="126"/>
        <end position="153"/>
    </location>
</feature>
<name>A0A7S4QAT4_9DINO</name>
<reference evidence="3" key="1">
    <citation type="submission" date="2021-01" db="EMBL/GenBank/DDBJ databases">
        <authorList>
            <person name="Corre E."/>
            <person name="Pelletier E."/>
            <person name="Niang G."/>
            <person name="Scheremetjew M."/>
            <person name="Finn R."/>
            <person name="Kale V."/>
            <person name="Holt S."/>
            <person name="Cochrane G."/>
            <person name="Meng A."/>
            <person name="Brown T."/>
            <person name="Cohen L."/>
        </authorList>
    </citation>
    <scope>NUCLEOTIDE SEQUENCE</scope>
    <source>
        <strain evidence="3">CCMP3105</strain>
    </source>
</reference>
<protein>
    <recommendedName>
        <fullName evidence="2">N-acetyltransferase domain-containing protein</fullName>
    </recommendedName>
</protein>
<feature type="region of interest" description="Disordered" evidence="1">
    <location>
        <begin position="103"/>
        <end position="183"/>
    </location>
</feature>
<dbReference type="InterPro" id="IPR029044">
    <property type="entry name" value="Nucleotide-diphossugar_trans"/>
</dbReference>
<dbReference type="PROSITE" id="PS51186">
    <property type="entry name" value="GNAT"/>
    <property type="match status" value="1"/>
</dbReference>
<dbReference type="InterPro" id="IPR016181">
    <property type="entry name" value="Acyl_CoA_acyltransferase"/>
</dbReference>
<feature type="domain" description="N-acetyltransferase" evidence="2">
    <location>
        <begin position="195"/>
        <end position="335"/>
    </location>
</feature>
<accession>A0A7S4QAT4</accession>
<dbReference type="GO" id="GO:0016747">
    <property type="term" value="F:acyltransferase activity, transferring groups other than amino-acyl groups"/>
    <property type="evidence" value="ECO:0007669"/>
    <property type="project" value="InterPro"/>
</dbReference>
<sequence>MFEFDFEDLWDEQAEEELIGTWAYIGRHGYTTYRIGRTDEGRLRFDGPGVTGSRFSGFLQLVQDRSLEAVLTDERGEEAGTIHVSFSKEAKAVVSRFRGRGKEAWGQEIKAHRTEDTSEDKANTKPGPAAAPDPRGSGPGAAAGTAAAAAPPGQQGERRPASAKADMQAWPEPQQPPRKDLPKSWLNQFQQPAMYDLKEASTSPFASQVSDLSCDVFGISLLVGLDNLLKQGKSFLSVMAMGTTLMGFVMFSTDDKKPEICVHYLVVHGHFRGRGCGCNLLKHVQEKCISRRIPRMVATCRFDQLFYFLRVGFYFSVQPPPDLQFPSAEVTKRLHHVRFGVEHPLGRPASGLLGRPPAKQPLPPQASGWSDLEREFFQRTQGKYVVEEVAQLRREPSKERASVVIPTMEARQEFHEQFCACFEAQNWPDTELVVVETYERFSSPAVASLARRLGKRVIHVKFQTSLTIGLKRNLGAHLATGQYIVHFDDDDLYAPGYVTTMVNGLKQRNLKALTLCSWYNCNTNSNEVTYTDPVDGTWGYEGIVYGFGFSYAYYREVALKYPFPHVSLSEDNQFMSRLRTAFGDEKVGLMRDPEGICLHLIHGNNTSGCGSHRDVSTEEAAGLKVCDLHALARDVDTKGFRALSHLVWSQRRLSKDEAQEVLSFMKRFLSMPSIKNRVISWASFCVPGELHKRVSDMLWQEVYPEIFLKLGLPVNGGLSILMGSMETRFRNDPKLIALWQDVQKLQGNEEAAQKIGRHLVTLQGK</sequence>
<dbReference type="Pfam" id="PF00583">
    <property type="entry name" value="Acetyltransf_1"/>
    <property type="match status" value="1"/>
</dbReference>
<dbReference type="EMBL" id="HBNR01024623">
    <property type="protein sequence ID" value="CAE4576906.1"/>
    <property type="molecule type" value="Transcribed_RNA"/>
</dbReference>
<evidence type="ECO:0000313" key="3">
    <source>
        <dbReference type="EMBL" id="CAE4576906.1"/>
    </source>
</evidence>
<dbReference type="CDD" id="cd04301">
    <property type="entry name" value="NAT_SF"/>
    <property type="match status" value="1"/>
</dbReference>
<dbReference type="SUPFAM" id="SSF55729">
    <property type="entry name" value="Acyl-CoA N-acyltransferases (Nat)"/>
    <property type="match status" value="1"/>
</dbReference>
<dbReference type="Pfam" id="PF00535">
    <property type="entry name" value="Glycos_transf_2"/>
    <property type="match status" value="1"/>
</dbReference>
<gene>
    <name evidence="3" type="ORF">AMON00008_LOCUS16526</name>
</gene>
<evidence type="ECO:0000256" key="1">
    <source>
        <dbReference type="SAM" id="MobiDB-lite"/>
    </source>
</evidence>
<dbReference type="AlphaFoldDB" id="A0A7S4QAT4"/>
<dbReference type="InterPro" id="IPR001173">
    <property type="entry name" value="Glyco_trans_2-like"/>
</dbReference>
<dbReference type="SUPFAM" id="SSF53448">
    <property type="entry name" value="Nucleotide-diphospho-sugar transferases"/>
    <property type="match status" value="1"/>
</dbReference>
<dbReference type="InterPro" id="IPR000182">
    <property type="entry name" value="GNAT_dom"/>
</dbReference>
<dbReference type="Gene3D" id="3.40.630.30">
    <property type="match status" value="1"/>
</dbReference>